<evidence type="ECO:0000313" key="2">
    <source>
        <dbReference type="Proteomes" id="UP000199053"/>
    </source>
</evidence>
<dbReference type="Gene3D" id="3.40.50.10610">
    <property type="entry name" value="ABC-type transport auxiliary lipoprotein component"/>
    <property type="match status" value="1"/>
</dbReference>
<name>A0A1G9C1Y2_9BACT</name>
<dbReference type="SUPFAM" id="SSF159594">
    <property type="entry name" value="XCC0632-like"/>
    <property type="match status" value="1"/>
</dbReference>
<accession>A0A1G9C1Y2</accession>
<dbReference type="AlphaFoldDB" id="A0A1G9C1Y2"/>
<dbReference type="Proteomes" id="UP000199053">
    <property type="component" value="Unassembled WGS sequence"/>
</dbReference>
<evidence type="ECO:0008006" key="3">
    <source>
        <dbReference type="Google" id="ProtNLM"/>
    </source>
</evidence>
<organism evidence="1 2">
    <name type="scientific">Maridesulfovibrio ferrireducens</name>
    <dbReference type="NCBI Taxonomy" id="246191"/>
    <lineage>
        <taxon>Bacteria</taxon>
        <taxon>Pseudomonadati</taxon>
        <taxon>Thermodesulfobacteriota</taxon>
        <taxon>Desulfovibrionia</taxon>
        <taxon>Desulfovibrionales</taxon>
        <taxon>Desulfovibrionaceae</taxon>
        <taxon>Maridesulfovibrio</taxon>
    </lineage>
</organism>
<gene>
    <name evidence="1" type="ORF">SAMN05660337_0508</name>
</gene>
<evidence type="ECO:0000313" key="1">
    <source>
        <dbReference type="EMBL" id="SDK45697.1"/>
    </source>
</evidence>
<reference evidence="2" key="1">
    <citation type="submission" date="2016-10" db="EMBL/GenBank/DDBJ databases">
        <authorList>
            <person name="Varghese N."/>
            <person name="Submissions S."/>
        </authorList>
    </citation>
    <scope>NUCLEOTIDE SEQUENCE [LARGE SCALE GENOMIC DNA]</scope>
    <source>
        <strain evidence="2">DSM 16995</strain>
    </source>
</reference>
<proteinExistence type="predicted"/>
<keyword evidence="2" id="KW-1185">Reference proteome</keyword>
<sequence length="204" mass="21844">MIKNILSISLLVVVLFAAGCIGGKSVESSYLRVGSNAELKTVCEEVRPDLPAVAVKRFTSLPALDRETVILANGPVLTPDYRWSWEGTPAEIFDIKTGTALSCMKNYEVVAPYRPGAERALILSGVVMAFEVQRSGGNIFKGAVRYSLWDGAGKRLLARKLIEASVPVKSLTGRAIANAAGTALESILAQTATWIDGYSEEANP</sequence>
<dbReference type="EMBL" id="FNGA01000001">
    <property type="protein sequence ID" value="SDK45697.1"/>
    <property type="molecule type" value="Genomic_DNA"/>
</dbReference>
<protein>
    <recommendedName>
        <fullName evidence="3">ABC-type transport auxiliary lipoprotein component domain-containing protein</fullName>
    </recommendedName>
</protein>
<dbReference type="STRING" id="246191.SAMN05660337_0508"/>
<dbReference type="PROSITE" id="PS51257">
    <property type="entry name" value="PROKAR_LIPOPROTEIN"/>
    <property type="match status" value="1"/>
</dbReference>
<dbReference type="OrthoDB" id="5453846at2"/>
<dbReference type="RefSeq" id="WP_092157912.1">
    <property type="nucleotide sequence ID" value="NZ_FNGA01000001.1"/>
</dbReference>